<keyword evidence="3" id="KW-0862">Zinc</keyword>
<dbReference type="AlphaFoldDB" id="A0A061BEG8"/>
<evidence type="ECO:0000256" key="5">
    <source>
        <dbReference type="SAM" id="MobiDB-lite"/>
    </source>
</evidence>
<feature type="compositionally biased region" description="Low complexity" evidence="5">
    <location>
        <begin position="471"/>
        <end position="488"/>
    </location>
</feature>
<gene>
    <name evidence="7" type="ORF">RHTO0S_17e02322g</name>
</gene>
<evidence type="ECO:0000256" key="4">
    <source>
        <dbReference type="PROSITE-ProRule" id="PRU00322"/>
    </source>
</evidence>
<evidence type="ECO:0000259" key="6">
    <source>
        <dbReference type="PROSITE" id="PS50199"/>
    </source>
</evidence>
<reference evidence="7" key="1">
    <citation type="journal article" date="2014" name="Genome Announc.">
        <title>Draft genome sequence of Rhodosporidium toruloides CECT1137, an oleaginous yeast of biotechnological interest.</title>
        <authorList>
            <person name="Morin N."/>
            <person name="Calcas X."/>
            <person name="Devillers H."/>
            <person name="Durrens P."/>
            <person name="Sherman D.J."/>
            <person name="Nicaud J.-M."/>
            <person name="Neuveglise C."/>
        </authorList>
    </citation>
    <scope>NUCLEOTIDE SEQUENCE</scope>
    <source>
        <strain evidence="7">CECT1137</strain>
    </source>
</reference>
<feature type="region of interest" description="Disordered" evidence="5">
    <location>
        <begin position="617"/>
        <end position="660"/>
    </location>
</feature>
<sequence>MAPPPGGALTLTAPAQPATPVSRRFPLSRYAGQRPDYAFPPREKRSPFPPSSCDGLQSPSTHLPHSLATLNRSTQDDSSSGGTPDASFSSCDTGMSEHDGILTPPTPPSSLRAGMDPFASPSLYINDVKEDQAIPSAGHEPVVKPSDQVLRDTTNSFFPSFGDFLASRQATEDERAGLRVWVDGGKDGELIGELEDDVGRLDLRKSEDKSAGAASNFRPFSPFEHKREDSFTFHPSPAFRVDSPAPNPPSSSLLLRSPEPKRRYHLPTPVLTGTPELPHNGAESPLAHYYLPPFPATPPITPVHSATPHPPPKSHTAPLHPQFLAASAQRARTVAPPGAVPFCHPPPPPPASVVAFSVSSGPSAAADAFSSEYPLSESDTAKIANLHNGRIPTLQQLAPPDHVFAAAAQQPIVNTGNVGPMVVQAGDWRCGVCSFVNWRRRKICLKCFPYANDIGHVLTIQSQRAAYLAAPTPASHPGSTSSASPAPSMQASYRSPYVSGGGAGGEVPTADLATLARTPNFVPSAPAFAPSAPYTPHSMSQHYPRPRTVPALDAYFAPPPAFVPTHAPAAPVSHFSSDSSGPVRHSPYTDPYLSKKPEPAPLPPIIWSTSLSAHARPPSFSSSSAASGQKSRTPSATSAGELAAQKKKREKENERARAGKAVRNALQARVGASGMCFAVNGVASGGGRKPWEQAEY</sequence>
<evidence type="ECO:0000256" key="1">
    <source>
        <dbReference type="ARBA" id="ARBA00022723"/>
    </source>
</evidence>
<feature type="compositionally biased region" description="Polar residues" evidence="5">
    <location>
        <begin position="628"/>
        <end position="638"/>
    </location>
</feature>
<dbReference type="InterPro" id="IPR036443">
    <property type="entry name" value="Znf_RanBP2_sf"/>
</dbReference>
<dbReference type="PROSITE" id="PS01358">
    <property type="entry name" value="ZF_RANBP2_1"/>
    <property type="match status" value="1"/>
</dbReference>
<dbReference type="Gene3D" id="4.10.1060.10">
    <property type="entry name" value="Zinc finger, RanBP2-type"/>
    <property type="match status" value="1"/>
</dbReference>
<evidence type="ECO:0000256" key="2">
    <source>
        <dbReference type="ARBA" id="ARBA00022771"/>
    </source>
</evidence>
<dbReference type="SUPFAM" id="SSF90209">
    <property type="entry name" value="Ran binding protein zinc finger-like"/>
    <property type="match status" value="1"/>
</dbReference>
<feature type="region of interest" description="Disordered" evidence="5">
    <location>
        <begin position="228"/>
        <end position="281"/>
    </location>
</feature>
<dbReference type="PROSITE" id="PS50199">
    <property type="entry name" value="ZF_RANBP2_2"/>
    <property type="match status" value="1"/>
</dbReference>
<dbReference type="InterPro" id="IPR001876">
    <property type="entry name" value="Znf_RanBP2"/>
</dbReference>
<evidence type="ECO:0000256" key="3">
    <source>
        <dbReference type="ARBA" id="ARBA00022833"/>
    </source>
</evidence>
<keyword evidence="1" id="KW-0479">Metal-binding</keyword>
<feature type="region of interest" description="Disordered" evidence="5">
    <location>
        <begin position="471"/>
        <end position="492"/>
    </location>
</feature>
<dbReference type="SMART" id="SM00547">
    <property type="entry name" value="ZnF_RBZ"/>
    <property type="match status" value="1"/>
</dbReference>
<feature type="domain" description="RanBP2-type" evidence="6">
    <location>
        <begin position="424"/>
        <end position="447"/>
    </location>
</feature>
<dbReference type="EMBL" id="LK052952">
    <property type="protein sequence ID" value="CDR48377.1"/>
    <property type="molecule type" value="Genomic_DNA"/>
</dbReference>
<keyword evidence="2 4" id="KW-0863">Zinc-finger</keyword>
<feature type="compositionally biased region" description="Polar residues" evidence="5">
    <location>
        <begin position="54"/>
        <end position="93"/>
    </location>
</feature>
<protein>
    <submittedName>
        <fullName evidence="7">RHTO0S17e02322g1_1</fullName>
    </submittedName>
</protein>
<organism evidence="7">
    <name type="scientific">Rhodotorula toruloides</name>
    <name type="common">Yeast</name>
    <name type="synonym">Rhodosporidium toruloides</name>
    <dbReference type="NCBI Taxonomy" id="5286"/>
    <lineage>
        <taxon>Eukaryota</taxon>
        <taxon>Fungi</taxon>
        <taxon>Dikarya</taxon>
        <taxon>Basidiomycota</taxon>
        <taxon>Pucciniomycotina</taxon>
        <taxon>Microbotryomycetes</taxon>
        <taxon>Sporidiobolales</taxon>
        <taxon>Sporidiobolaceae</taxon>
        <taxon>Rhodotorula</taxon>
    </lineage>
</organism>
<feature type="compositionally biased region" description="Low complexity" evidence="5">
    <location>
        <begin position="8"/>
        <end position="20"/>
    </location>
</feature>
<name>A0A061BEG8_RHOTO</name>
<feature type="region of interest" description="Disordered" evidence="5">
    <location>
        <begin position="572"/>
        <end position="595"/>
    </location>
</feature>
<dbReference type="GO" id="GO:0008270">
    <property type="term" value="F:zinc ion binding"/>
    <property type="evidence" value="ECO:0007669"/>
    <property type="project" value="UniProtKB-KW"/>
</dbReference>
<feature type="compositionally biased region" description="Low complexity" evidence="5">
    <location>
        <begin position="617"/>
        <end position="627"/>
    </location>
</feature>
<accession>A0A061BEG8</accession>
<proteinExistence type="predicted"/>
<dbReference type="OrthoDB" id="2537306at2759"/>
<feature type="region of interest" description="Disordered" evidence="5">
    <location>
        <begin position="1"/>
        <end position="123"/>
    </location>
</feature>
<evidence type="ECO:0000313" key="7">
    <source>
        <dbReference type="EMBL" id="CDR48377.1"/>
    </source>
</evidence>